<name>A0ABD0RCC7_CIRMR</name>
<evidence type="ECO:0000313" key="4">
    <source>
        <dbReference type="Proteomes" id="UP001529510"/>
    </source>
</evidence>
<dbReference type="PANTHER" id="PTHR12019">
    <property type="entry name" value="LAMINA-ASSOCIATED POLYPEPTIDE THYMOPOIETIN"/>
    <property type="match status" value="1"/>
</dbReference>
<proteinExistence type="predicted"/>
<dbReference type="Proteomes" id="UP001529510">
    <property type="component" value="Unassembled WGS sequence"/>
</dbReference>
<dbReference type="InterPro" id="IPR051656">
    <property type="entry name" value="LEM_domain"/>
</dbReference>
<keyword evidence="4" id="KW-1185">Reference proteome</keyword>
<comment type="caution">
    <text evidence="3">The sequence shown here is derived from an EMBL/GenBank/DDBJ whole genome shotgun (WGS) entry which is preliminary data.</text>
</comment>
<reference evidence="3 4" key="1">
    <citation type="submission" date="2024-05" db="EMBL/GenBank/DDBJ databases">
        <title>Genome sequencing and assembly of Indian major carp, Cirrhinus mrigala (Hamilton, 1822).</title>
        <authorList>
            <person name="Mohindra V."/>
            <person name="Chowdhury L.M."/>
            <person name="Lal K."/>
            <person name="Jena J.K."/>
        </authorList>
    </citation>
    <scope>NUCLEOTIDE SEQUENCE [LARGE SCALE GENOMIC DNA]</scope>
    <source>
        <strain evidence="3">CM1030</strain>
        <tissue evidence="3">Blood</tissue>
    </source>
</reference>
<protein>
    <recommendedName>
        <fullName evidence="2">LEM-like domain-containing protein</fullName>
    </recommendedName>
</protein>
<sequence length="79" mass="8661">MSEFLEDPSVLTKDKLKSALLANNVALPNGEQRKDVYVQLYLKNLTAQNKKSSGAPDVFSSDEELPPAPVVSNRSRSGR</sequence>
<accession>A0ABD0RCC7</accession>
<dbReference type="Gene3D" id="1.10.720.40">
    <property type="match status" value="1"/>
</dbReference>
<dbReference type="CDD" id="cd12935">
    <property type="entry name" value="LEM_like"/>
    <property type="match status" value="1"/>
</dbReference>
<feature type="region of interest" description="Disordered" evidence="1">
    <location>
        <begin position="49"/>
        <end position="79"/>
    </location>
</feature>
<evidence type="ECO:0000256" key="1">
    <source>
        <dbReference type="SAM" id="MobiDB-lite"/>
    </source>
</evidence>
<dbReference type="EMBL" id="JAMKFB020000004">
    <property type="protein sequence ID" value="KAL0196003.1"/>
    <property type="molecule type" value="Genomic_DNA"/>
</dbReference>
<dbReference type="InterPro" id="IPR013146">
    <property type="entry name" value="LEM-like_dom"/>
</dbReference>
<dbReference type="AlphaFoldDB" id="A0ABD0RCC7"/>
<evidence type="ECO:0000313" key="3">
    <source>
        <dbReference type="EMBL" id="KAL0196003.1"/>
    </source>
</evidence>
<dbReference type="InterPro" id="IPR011015">
    <property type="entry name" value="LEM/LEM-like_dom_sf"/>
</dbReference>
<gene>
    <name evidence="3" type="ORF">M9458_009575</name>
</gene>
<dbReference type="Pfam" id="PF08198">
    <property type="entry name" value="Thymopoietin"/>
    <property type="match status" value="1"/>
</dbReference>
<dbReference type="SUPFAM" id="SSF63451">
    <property type="entry name" value="LEM domain"/>
    <property type="match status" value="1"/>
</dbReference>
<dbReference type="PANTHER" id="PTHR12019:SF21">
    <property type="entry name" value="THYMOPOIETIN A"/>
    <property type="match status" value="1"/>
</dbReference>
<dbReference type="FunFam" id="1.10.720.40:FF:000003">
    <property type="entry name" value="thymopoietin isoform X1"/>
    <property type="match status" value="1"/>
</dbReference>
<dbReference type="SMART" id="SM01261">
    <property type="entry name" value="Thymopoietin"/>
    <property type="match status" value="1"/>
</dbReference>
<organism evidence="3 4">
    <name type="scientific">Cirrhinus mrigala</name>
    <name type="common">Mrigala</name>
    <dbReference type="NCBI Taxonomy" id="683832"/>
    <lineage>
        <taxon>Eukaryota</taxon>
        <taxon>Metazoa</taxon>
        <taxon>Chordata</taxon>
        <taxon>Craniata</taxon>
        <taxon>Vertebrata</taxon>
        <taxon>Euteleostomi</taxon>
        <taxon>Actinopterygii</taxon>
        <taxon>Neopterygii</taxon>
        <taxon>Teleostei</taxon>
        <taxon>Ostariophysi</taxon>
        <taxon>Cypriniformes</taxon>
        <taxon>Cyprinidae</taxon>
        <taxon>Labeoninae</taxon>
        <taxon>Labeonini</taxon>
        <taxon>Cirrhinus</taxon>
    </lineage>
</organism>
<dbReference type="PROSITE" id="PS50955">
    <property type="entry name" value="LEM_LIKE"/>
    <property type="match status" value="1"/>
</dbReference>
<evidence type="ECO:0000259" key="2">
    <source>
        <dbReference type="PROSITE" id="PS50955"/>
    </source>
</evidence>
<feature type="domain" description="LEM-like" evidence="2">
    <location>
        <begin position="5"/>
        <end position="48"/>
    </location>
</feature>
<feature type="non-terminal residue" evidence="3">
    <location>
        <position position="79"/>
    </location>
</feature>